<evidence type="ECO:0000259" key="3">
    <source>
        <dbReference type="Pfam" id="PF07523"/>
    </source>
</evidence>
<dbReference type="InterPro" id="IPR013783">
    <property type="entry name" value="Ig-like_fold"/>
</dbReference>
<feature type="domain" description="Ig-like" evidence="3">
    <location>
        <begin position="275"/>
        <end position="342"/>
    </location>
</feature>
<dbReference type="Proteomes" id="UP000321830">
    <property type="component" value="Unassembled WGS sequence"/>
</dbReference>
<comment type="caution">
    <text evidence="4">The sequence shown here is derived from an EMBL/GenBank/DDBJ whole genome shotgun (WGS) entry which is preliminary data.</text>
</comment>
<dbReference type="EMBL" id="BJWF01000035">
    <property type="protein sequence ID" value="GEL92828.1"/>
    <property type="molecule type" value="Genomic_DNA"/>
</dbReference>
<dbReference type="Gene3D" id="2.60.40.10">
    <property type="entry name" value="Immunoglobulins"/>
    <property type="match status" value="1"/>
</dbReference>
<dbReference type="RefSeq" id="WP_010750529.1">
    <property type="nucleotide sequence ID" value="NZ_BJWF01000035.1"/>
</dbReference>
<reference evidence="4 5" key="1">
    <citation type="submission" date="2019-07" db="EMBL/GenBank/DDBJ databases">
        <title>Whole genome shotgun sequence of Enterococcus villorum NBRC 100699.</title>
        <authorList>
            <person name="Hosoyama A."/>
            <person name="Uohara A."/>
            <person name="Ohji S."/>
            <person name="Ichikawa N."/>
        </authorList>
    </citation>
    <scope>NUCLEOTIDE SEQUENCE [LARGE SCALE GENOMIC DNA]</scope>
    <source>
        <strain evidence="4 5">NBRC 100699</strain>
    </source>
</reference>
<dbReference type="Pfam" id="PF07523">
    <property type="entry name" value="Big_3"/>
    <property type="match status" value="1"/>
</dbReference>
<keyword evidence="1" id="KW-0677">Repeat</keyword>
<dbReference type="Pfam" id="PF06458">
    <property type="entry name" value="MucBP"/>
    <property type="match status" value="1"/>
</dbReference>
<protein>
    <submittedName>
        <fullName evidence="4">Uncharacterized protein</fullName>
    </submittedName>
</protein>
<evidence type="ECO:0000259" key="2">
    <source>
        <dbReference type="Pfam" id="PF06458"/>
    </source>
</evidence>
<dbReference type="AlphaFoldDB" id="A0A511J490"/>
<dbReference type="InterPro" id="IPR022038">
    <property type="entry name" value="Ig-like_bact"/>
</dbReference>
<gene>
    <name evidence="4" type="ORF">EVI01_21650</name>
</gene>
<evidence type="ECO:0000256" key="1">
    <source>
        <dbReference type="ARBA" id="ARBA00022737"/>
    </source>
</evidence>
<proteinExistence type="predicted"/>
<feature type="domain" description="MucBP" evidence="2">
    <location>
        <begin position="206"/>
        <end position="268"/>
    </location>
</feature>
<accession>A0A511J490</accession>
<evidence type="ECO:0000313" key="5">
    <source>
        <dbReference type="Proteomes" id="UP000321830"/>
    </source>
</evidence>
<name>A0A511J490_9ENTE</name>
<sequence>MKKKRYYPLLFFGIIGYLLFGLLTPTVAADYSKKIGSLTITVTGKTINETISNKPYEIANITFEVPDNTVSGKEYTINHFELYKLSFYNPTSKRIPLSESGITLDPTTIKIIDETGKDWTSFFNIQNDGSIPVIRSFPDGFYGHTYTMKLYGSIDHPKDYSSYIKDGYLNFPNVYYRLLYKQMGFEPFTGDTPFLSDQYIKFLIYTVNANYIDENKNKLVDTIEYGGYSGDTYQTLEKEIPGYHLIQTEGNTSGEFTKEPITVNYIYRKNLYSIDAKDTTIYVGENWNPEDNFVSATDIDGHALSFEDSGIRTEGSVDPTTPGVYSVIYKNQTAQKEVKVTVKKRDLLLTVPETTNFGQVKLGSHNLLFWPSENAVTVQDESNSSWDLSIKLASTALPDFTNFLTYNGHTLSTQMQSIASGTGNMEVSNQKNRNEFIYIDYSEATSLRKDQAILEWALTPSTKGVLE</sequence>
<evidence type="ECO:0000313" key="4">
    <source>
        <dbReference type="EMBL" id="GEL92828.1"/>
    </source>
</evidence>
<dbReference type="InterPro" id="IPR009459">
    <property type="entry name" value="MucBP_dom"/>
</dbReference>
<dbReference type="Gene3D" id="3.10.20.320">
    <property type="entry name" value="Putative peptidoglycan bound protein (lpxtg motif)"/>
    <property type="match status" value="1"/>
</dbReference>
<organism evidence="4 5">
    <name type="scientific">Enterococcus villorum</name>
    <dbReference type="NCBI Taxonomy" id="112904"/>
    <lineage>
        <taxon>Bacteria</taxon>
        <taxon>Bacillati</taxon>
        <taxon>Bacillota</taxon>
        <taxon>Bacilli</taxon>
        <taxon>Lactobacillales</taxon>
        <taxon>Enterococcaceae</taxon>
        <taxon>Enterococcus</taxon>
    </lineage>
</organism>